<evidence type="ECO:0000313" key="3">
    <source>
        <dbReference type="Proteomes" id="UP000034883"/>
    </source>
</evidence>
<dbReference type="EMBL" id="CP011125">
    <property type="protein sequence ID" value="AKF03114.1"/>
    <property type="molecule type" value="Genomic_DNA"/>
</dbReference>
<dbReference type="Gene3D" id="3.60.15.10">
    <property type="entry name" value="Ribonuclease Z/Hydroxyacylglutathione hydrolase-like"/>
    <property type="match status" value="1"/>
</dbReference>
<reference evidence="2 3" key="1">
    <citation type="submission" date="2015-03" db="EMBL/GenBank/DDBJ databases">
        <title>Genome assembly of Sandaracinus amylolyticus DSM 53668.</title>
        <authorList>
            <person name="Sharma G."/>
            <person name="Subramanian S."/>
        </authorList>
    </citation>
    <scope>NUCLEOTIDE SEQUENCE [LARGE SCALE GENOMIC DNA]</scope>
    <source>
        <strain evidence="2 3">DSM 53668</strain>
    </source>
</reference>
<dbReference type="InterPro" id="IPR036866">
    <property type="entry name" value="RibonucZ/Hydroxyglut_hydro"/>
</dbReference>
<dbReference type="SMART" id="SM00849">
    <property type="entry name" value="Lactamase_B"/>
    <property type="match status" value="1"/>
</dbReference>
<gene>
    <name evidence="2" type="ORF">DB32_000263</name>
</gene>
<evidence type="ECO:0000313" key="2">
    <source>
        <dbReference type="EMBL" id="AKF03114.1"/>
    </source>
</evidence>
<dbReference type="STRING" id="927083.DB32_000263"/>
<dbReference type="Proteomes" id="UP000034883">
    <property type="component" value="Chromosome"/>
</dbReference>
<dbReference type="Pfam" id="PF19583">
    <property type="entry name" value="ODP"/>
    <property type="match status" value="1"/>
</dbReference>
<proteinExistence type="predicted"/>
<dbReference type="InterPro" id="IPR001279">
    <property type="entry name" value="Metallo-B-lactamas"/>
</dbReference>
<evidence type="ECO:0000259" key="1">
    <source>
        <dbReference type="SMART" id="SM00849"/>
    </source>
</evidence>
<feature type="domain" description="Metallo-beta-lactamase" evidence="1">
    <location>
        <begin position="33"/>
        <end position="227"/>
    </location>
</feature>
<keyword evidence="3" id="KW-1185">Reference proteome</keyword>
<dbReference type="PANTHER" id="PTHR43717:SF1">
    <property type="entry name" value="ANAEROBIC NITRIC OXIDE REDUCTASE FLAVORUBREDOXIN"/>
    <property type="match status" value="1"/>
</dbReference>
<dbReference type="RefSeq" id="WP_053230588.1">
    <property type="nucleotide sequence ID" value="NZ_CP011125.1"/>
</dbReference>
<dbReference type="AlphaFoldDB" id="A0A0F6SDA7"/>
<dbReference type="KEGG" id="samy:DB32_000263"/>
<sequence>MLEPIQKITPRTIGADVDILSSFYPVPGLGLVPINAFVLRAKEPVLVDTGYVAGSAAYLDAVRAAIDPRDLRWIWLTHADPDHIGALRDVLAEAPDARLVTTFLGLGKLGLYGPIPPERVFLLNPGQSLDVGDRELLALRPPTYDAPETTAFFDPSTRTLFSSDSFGAVLSKPVESANELGGNALREGEVTWATIDSPWLGALETPVFERSLSSVRALAPERVLSTHLPPAFGILDALLDNVRAAHSAPPFVGPDQPAFARMLAPAPPPMPEPLHA</sequence>
<name>A0A0F6SDA7_9BACT</name>
<accession>A0A0F6SDA7</accession>
<dbReference type="PANTHER" id="PTHR43717">
    <property type="entry name" value="ANAEROBIC NITRIC OXIDE REDUCTASE FLAVORUBREDOXIN"/>
    <property type="match status" value="1"/>
</dbReference>
<protein>
    <submittedName>
        <fullName evidence="2">Diflavin flavoprotein</fullName>
    </submittedName>
</protein>
<dbReference type="InterPro" id="IPR045761">
    <property type="entry name" value="ODP_dom"/>
</dbReference>
<organism evidence="2 3">
    <name type="scientific">Sandaracinus amylolyticus</name>
    <dbReference type="NCBI Taxonomy" id="927083"/>
    <lineage>
        <taxon>Bacteria</taxon>
        <taxon>Pseudomonadati</taxon>
        <taxon>Myxococcota</taxon>
        <taxon>Polyangia</taxon>
        <taxon>Polyangiales</taxon>
        <taxon>Sandaracinaceae</taxon>
        <taxon>Sandaracinus</taxon>
    </lineage>
</organism>
<dbReference type="SUPFAM" id="SSF56281">
    <property type="entry name" value="Metallo-hydrolase/oxidoreductase"/>
    <property type="match status" value="1"/>
</dbReference>